<dbReference type="STRING" id="2060905.A0A2B7WIF9"/>
<evidence type="ECO:0008006" key="4">
    <source>
        <dbReference type="Google" id="ProtNLM"/>
    </source>
</evidence>
<reference evidence="2 3" key="1">
    <citation type="submission" date="2017-10" db="EMBL/GenBank/DDBJ databases">
        <title>Comparative genomics in systemic dimorphic fungi from Ajellomycetaceae.</title>
        <authorList>
            <person name="Munoz J.F."/>
            <person name="Mcewen J.G."/>
            <person name="Clay O.K."/>
            <person name="Cuomo C.A."/>
        </authorList>
    </citation>
    <scope>NUCLEOTIDE SEQUENCE [LARGE SCALE GENOMIC DNA]</scope>
    <source>
        <strain evidence="2 3">UAMH130</strain>
    </source>
</reference>
<feature type="region of interest" description="Disordered" evidence="1">
    <location>
        <begin position="20"/>
        <end position="61"/>
    </location>
</feature>
<name>A0A2B7WIF9_9EURO</name>
<feature type="region of interest" description="Disordered" evidence="1">
    <location>
        <begin position="197"/>
        <end position="260"/>
    </location>
</feature>
<gene>
    <name evidence="2" type="ORF">GX51_07890</name>
</gene>
<feature type="region of interest" description="Disordered" evidence="1">
    <location>
        <begin position="149"/>
        <end position="173"/>
    </location>
</feature>
<feature type="compositionally biased region" description="Low complexity" evidence="1">
    <location>
        <begin position="235"/>
        <end position="245"/>
    </location>
</feature>
<organism evidence="2 3">
    <name type="scientific">Blastomyces parvus</name>
    <dbReference type="NCBI Taxonomy" id="2060905"/>
    <lineage>
        <taxon>Eukaryota</taxon>
        <taxon>Fungi</taxon>
        <taxon>Dikarya</taxon>
        <taxon>Ascomycota</taxon>
        <taxon>Pezizomycotina</taxon>
        <taxon>Eurotiomycetes</taxon>
        <taxon>Eurotiomycetidae</taxon>
        <taxon>Onygenales</taxon>
        <taxon>Ajellomycetaceae</taxon>
        <taxon>Blastomyces</taxon>
    </lineage>
</organism>
<dbReference type="AlphaFoldDB" id="A0A2B7WIF9"/>
<protein>
    <recommendedName>
        <fullName evidence="4">SWIM-type domain-containing protein</fullName>
    </recommendedName>
</protein>
<dbReference type="Proteomes" id="UP000224080">
    <property type="component" value="Unassembled WGS sequence"/>
</dbReference>
<evidence type="ECO:0000313" key="2">
    <source>
        <dbReference type="EMBL" id="PGG96287.1"/>
    </source>
</evidence>
<feature type="compositionally biased region" description="Low complexity" evidence="1">
    <location>
        <begin position="41"/>
        <end position="56"/>
    </location>
</feature>
<feature type="compositionally biased region" description="Low complexity" evidence="1">
    <location>
        <begin position="149"/>
        <end position="171"/>
    </location>
</feature>
<proteinExistence type="predicted"/>
<dbReference type="EMBL" id="PDNC01000182">
    <property type="protein sequence ID" value="PGG96287.1"/>
    <property type="molecule type" value="Genomic_DNA"/>
</dbReference>
<dbReference type="OrthoDB" id="5413281at2759"/>
<evidence type="ECO:0000313" key="3">
    <source>
        <dbReference type="Proteomes" id="UP000224080"/>
    </source>
</evidence>
<comment type="caution">
    <text evidence="2">The sequence shown here is derived from an EMBL/GenBank/DDBJ whole genome shotgun (WGS) entry which is preliminary data.</text>
</comment>
<sequence>MGSALPKTPQIITSIVYQLSKIHPSPPPPPDQNNNSTQRQNHNPPSTETNNSNNNPLAQLPGPVLSKVKPLLLTLHCLFPNELLLALDILDRKGIKRYEYHVDEDDVYDRDQRSGEAEQQQYRRGENIDRGIYLVHSSSAAAAAAAASFSSSSSGMNTTRPNANNTANTHPPKTKTHHLVCLNAWHCSCPAFTLAAFRDPDPDSPDPTTTTRTTAGPETSSHNEGEEEDEDERNNNNNPSSTSISTPAPAFPFGGTLTRDWDDSMERTTHQCHSTPVCKHLLACLLGSQCSALFGHGVERVCVGGDDHDHDHDDGWERELEAVMAGRFALV</sequence>
<evidence type="ECO:0000256" key="1">
    <source>
        <dbReference type="SAM" id="MobiDB-lite"/>
    </source>
</evidence>
<accession>A0A2B7WIF9</accession>
<keyword evidence="3" id="KW-1185">Reference proteome</keyword>